<evidence type="ECO:0000313" key="5">
    <source>
        <dbReference type="Proteomes" id="UP001632038"/>
    </source>
</evidence>
<evidence type="ECO:0000256" key="2">
    <source>
        <dbReference type="ARBA" id="ARBA00022614"/>
    </source>
</evidence>
<evidence type="ECO:0000256" key="3">
    <source>
        <dbReference type="ARBA" id="ARBA00022737"/>
    </source>
</evidence>
<dbReference type="PANTHER" id="PTHR48006">
    <property type="entry name" value="LEUCINE-RICH REPEAT-CONTAINING PROTEIN DDB_G0281931-RELATED"/>
    <property type="match status" value="1"/>
</dbReference>
<keyword evidence="3" id="KW-0677">Repeat</keyword>
<proteinExistence type="predicted"/>
<keyword evidence="2" id="KW-0433">Leucine-rich repeat</keyword>
<dbReference type="InterPro" id="IPR051824">
    <property type="entry name" value="LRR_Rcpt-Like_S/T_Kinase"/>
</dbReference>
<dbReference type="SUPFAM" id="SSF52058">
    <property type="entry name" value="L domain-like"/>
    <property type="match status" value="1"/>
</dbReference>
<keyword evidence="5" id="KW-1185">Reference proteome</keyword>
<evidence type="ECO:0000313" key="4">
    <source>
        <dbReference type="EMBL" id="KAL3637371.1"/>
    </source>
</evidence>
<comment type="subcellular location">
    <subcellularLocation>
        <location evidence="1">Membrane</location>
        <topology evidence="1">Single-pass type I membrane protein</topology>
    </subcellularLocation>
</comment>
<evidence type="ECO:0000256" key="1">
    <source>
        <dbReference type="ARBA" id="ARBA00004479"/>
    </source>
</evidence>
<gene>
    <name evidence="4" type="ORF">CASFOL_018539</name>
</gene>
<protein>
    <submittedName>
        <fullName evidence="4">Uncharacterized protein</fullName>
    </submittedName>
</protein>
<dbReference type="Proteomes" id="UP001632038">
    <property type="component" value="Unassembled WGS sequence"/>
</dbReference>
<sequence>MIDAGVSPAKHYEWLSPQRTHPHGGSYMFRTELFGPDIRGTDCTRKKVTSQILTKSVVEKKHYSIHPEWASTKLEYLSLETNMLTGSVPAELGKLTNLVNLRLSSNTFTGKVPSFGSWTNLTMLELQASGFEGPIPSSISLLKNLTELSELTCLNWPIGFYKTDNCTKSITINPRSFVVCEQPS</sequence>
<reference evidence="5" key="1">
    <citation type="journal article" date="2024" name="IScience">
        <title>Strigolactones Initiate the Formation of Haustorium-like Structures in Castilleja.</title>
        <authorList>
            <person name="Buerger M."/>
            <person name="Peterson D."/>
            <person name="Chory J."/>
        </authorList>
    </citation>
    <scope>NUCLEOTIDE SEQUENCE [LARGE SCALE GENOMIC DNA]</scope>
</reference>
<dbReference type="EMBL" id="JAVIJP010000025">
    <property type="protein sequence ID" value="KAL3637371.1"/>
    <property type="molecule type" value="Genomic_DNA"/>
</dbReference>
<dbReference type="AlphaFoldDB" id="A0ABD3D518"/>
<dbReference type="Pfam" id="PF00560">
    <property type="entry name" value="LRR_1"/>
    <property type="match status" value="2"/>
</dbReference>
<dbReference type="InterPro" id="IPR032675">
    <property type="entry name" value="LRR_dom_sf"/>
</dbReference>
<dbReference type="GO" id="GO:0016020">
    <property type="term" value="C:membrane"/>
    <property type="evidence" value="ECO:0007669"/>
    <property type="project" value="UniProtKB-SubCell"/>
</dbReference>
<organism evidence="4 5">
    <name type="scientific">Castilleja foliolosa</name>
    <dbReference type="NCBI Taxonomy" id="1961234"/>
    <lineage>
        <taxon>Eukaryota</taxon>
        <taxon>Viridiplantae</taxon>
        <taxon>Streptophyta</taxon>
        <taxon>Embryophyta</taxon>
        <taxon>Tracheophyta</taxon>
        <taxon>Spermatophyta</taxon>
        <taxon>Magnoliopsida</taxon>
        <taxon>eudicotyledons</taxon>
        <taxon>Gunneridae</taxon>
        <taxon>Pentapetalae</taxon>
        <taxon>asterids</taxon>
        <taxon>lamiids</taxon>
        <taxon>Lamiales</taxon>
        <taxon>Orobanchaceae</taxon>
        <taxon>Pedicularideae</taxon>
        <taxon>Castillejinae</taxon>
        <taxon>Castilleja</taxon>
    </lineage>
</organism>
<accession>A0ABD3D518</accession>
<dbReference type="InterPro" id="IPR001611">
    <property type="entry name" value="Leu-rich_rpt"/>
</dbReference>
<name>A0ABD3D518_9LAMI</name>
<dbReference type="PANTHER" id="PTHR48006:SF81">
    <property type="entry name" value="PROTEIN KINASE DOMAIN-CONTAINING PROTEIN"/>
    <property type="match status" value="1"/>
</dbReference>
<comment type="caution">
    <text evidence="4">The sequence shown here is derived from an EMBL/GenBank/DDBJ whole genome shotgun (WGS) entry which is preliminary data.</text>
</comment>
<dbReference type="Gene3D" id="3.80.10.10">
    <property type="entry name" value="Ribonuclease Inhibitor"/>
    <property type="match status" value="1"/>
</dbReference>
<dbReference type="FunFam" id="3.80.10.10:FF:000383">
    <property type="entry name" value="Leucine-rich repeat receptor protein kinase EMS1"/>
    <property type="match status" value="1"/>
</dbReference>